<name>A0ABS1AQS8_BURVI</name>
<sequence length="103" mass="11591">MVPELVQKVTAMGRDANRADFTAARIYRRDAAIYQLSSTVNHIVGCWLSGNFEPISLLVPRGRKHMQEFATGSPQGQAYYAFVEQYFDVVETALQSGGLWVEY</sequence>
<proteinExistence type="predicted"/>
<reference evidence="1 2" key="1">
    <citation type="submission" date="2020-11" db="EMBL/GenBank/DDBJ databases">
        <title>Enhanced detection system for hospital associated transmission using whole genome sequencing surveillance.</title>
        <authorList>
            <person name="Harrison L.H."/>
            <person name="Van Tyne D."/>
            <person name="Marsh J.W."/>
            <person name="Griffith M.P."/>
            <person name="Snyder D.J."/>
            <person name="Cooper V.S."/>
            <person name="Mustapha M."/>
        </authorList>
    </citation>
    <scope>NUCLEOTIDE SEQUENCE [LARGE SCALE GENOMIC DNA]</scope>
    <source>
        <strain evidence="1 2">BC00020</strain>
    </source>
</reference>
<gene>
    <name evidence="1" type="ORF">I5589_05360</name>
</gene>
<dbReference type="Proteomes" id="UP000808215">
    <property type="component" value="Unassembled WGS sequence"/>
</dbReference>
<organism evidence="1 2">
    <name type="scientific">Burkholderia vietnamiensis</name>
    <dbReference type="NCBI Taxonomy" id="60552"/>
    <lineage>
        <taxon>Bacteria</taxon>
        <taxon>Pseudomonadati</taxon>
        <taxon>Pseudomonadota</taxon>
        <taxon>Betaproteobacteria</taxon>
        <taxon>Burkholderiales</taxon>
        <taxon>Burkholderiaceae</taxon>
        <taxon>Burkholderia</taxon>
        <taxon>Burkholderia cepacia complex</taxon>
    </lineage>
</organism>
<accession>A0ABS1AQS8</accession>
<evidence type="ECO:0000313" key="2">
    <source>
        <dbReference type="Proteomes" id="UP000808215"/>
    </source>
</evidence>
<protein>
    <submittedName>
        <fullName evidence="1">Uncharacterized protein</fullName>
    </submittedName>
</protein>
<evidence type="ECO:0000313" key="1">
    <source>
        <dbReference type="EMBL" id="MBJ9686507.1"/>
    </source>
</evidence>
<keyword evidence="2" id="KW-1185">Reference proteome</keyword>
<dbReference type="EMBL" id="JADVKH010000008">
    <property type="protein sequence ID" value="MBJ9686507.1"/>
    <property type="molecule type" value="Genomic_DNA"/>
</dbReference>
<comment type="caution">
    <text evidence="1">The sequence shown here is derived from an EMBL/GenBank/DDBJ whole genome shotgun (WGS) entry which is preliminary data.</text>
</comment>